<dbReference type="PANTHER" id="PTHR40761:SF1">
    <property type="entry name" value="CONSERVED INTEGRAL MEMBRANE ALANINE VALINE AND LEUCINE RICH PROTEIN-RELATED"/>
    <property type="match status" value="1"/>
</dbReference>
<dbReference type="SUPFAM" id="SSF103481">
    <property type="entry name" value="Multidrug resistance efflux transporter EmrE"/>
    <property type="match status" value="1"/>
</dbReference>
<accession>A0A5N8VW96</accession>
<dbReference type="RefSeq" id="WP_152895835.1">
    <property type="nucleotide sequence ID" value="NZ_VJZD01000505.1"/>
</dbReference>
<feature type="transmembrane region" description="Helical" evidence="1">
    <location>
        <begin position="251"/>
        <end position="273"/>
    </location>
</feature>
<name>A0A5N8VW96_9ACTN</name>
<feature type="transmembrane region" description="Helical" evidence="1">
    <location>
        <begin position="194"/>
        <end position="213"/>
    </location>
</feature>
<dbReference type="Proteomes" id="UP000325849">
    <property type="component" value="Unassembled WGS sequence"/>
</dbReference>
<feature type="transmembrane region" description="Helical" evidence="1">
    <location>
        <begin position="225"/>
        <end position="245"/>
    </location>
</feature>
<evidence type="ECO:0000256" key="1">
    <source>
        <dbReference type="SAM" id="Phobius"/>
    </source>
</evidence>
<sequence length="287" mass="29686">MTVFLPGIGGACCLGVGFVLQQRQARRAPLSGFRILRLVLDLMRHPEWLAGIAAMIVGMVLSTIALANGQVSLVEPLTATNLLFAMALSRRLTGQPLGWNGWGGVLLLALGVTGFIVAGQPSEGGHLAGPLRRWILFGVVVALAGLLVAFARHLRPTLVATVLACAAGLLYGLQDSLTRVSSRLASGHSVAVLFAHWQPYVVVCLGLIGLGLVQSAFGTAPLRSSLPVLSAAQPLAGIACGIGIVGDRLRATPGALAVEAVGLVAIVIGIVLIGRHPCVAPKVAHRR</sequence>
<feature type="transmembrane region" description="Helical" evidence="1">
    <location>
        <begin position="49"/>
        <end position="67"/>
    </location>
</feature>
<reference evidence="2 3" key="1">
    <citation type="submission" date="2019-07" db="EMBL/GenBank/DDBJ databases">
        <title>New species of Amycolatopsis and Streptomyces.</title>
        <authorList>
            <person name="Duangmal K."/>
            <person name="Teo W.F.A."/>
            <person name="Lipun K."/>
        </authorList>
    </citation>
    <scope>NUCLEOTIDE SEQUENCE [LARGE SCALE GENOMIC DNA]</scope>
    <source>
        <strain evidence="2 3">NBRC 109810</strain>
    </source>
</reference>
<organism evidence="2 3">
    <name type="scientific">Streptomyces adustus</name>
    <dbReference type="NCBI Taxonomy" id="1609272"/>
    <lineage>
        <taxon>Bacteria</taxon>
        <taxon>Bacillati</taxon>
        <taxon>Actinomycetota</taxon>
        <taxon>Actinomycetes</taxon>
        <taxon>Kitasatosporales</taxon>
        <taxon>Streptomycetaceae</taxon>
        <taxon>Streptomyces</taxon>
    </lineage>
</organism>
<dbReference type="EMBL" id="VJZD01000505">
    <property type="protein sequence ID" value="MPY38328.1"/>
    <property type="molecule type" value="Genomic_DNA"/>
</dbReference>
<evidence type="ECO:0000313" key="2">
    <source>
        <dbReference type="EMBL" id="MPY38328.1"/>
    </source>
</evidence>
<keyword evidence="1" id="KW-0812">Transmembrane</keyword>
<dbReference type="OrthoDB" id="3871078at2"/>
<protein>
    <recommendedName>
        <fullName evidence="4">DMT family transporter</fullName>
    </recommendedName>
</protein>
<keyword evidence="3" id="KW-1185">Reference proteome</keyword>
<gene>
    <name evidence="2" type="ORF">FNH09_46155</name>
</gene>
<proteinExistence type="predicted"/>
<comment type="caution">
    <text evidence="2">The sequence shown here is derived from an EMBL/GenBank/DDBJ whole genome shotgun (WGS) entry which is preliminary data.</text>
</comment>
<dbReference type="Gene3D" id="1.10.3730.20">
    <property type="match status" value="1"/>
</dbReference>
<dbReference type="AlphaFoldDB" id="A0A5N8VW96"/>
<feature type="transmembrane region" description="Helical" evidence="1">
    <location>
        <begin position="99"/>
        <end position="119"/>
    </location>
</feature>
<dbReference type="PANTHER" id="PTHR40761">
    <property type="entry name" value="CONSERVED INTEGRAL MEMBRANE ALANINE VALINE AND LEUCINE RICH PROTEIN-RELATED"/>
    <property type="match status" value="1"/>
</dbReference>
<feature type="transmembrane region" description="Helical" evidence="1">
    <location>
        <begin position="157"/>
        <end position="174"/>
    </location>
</feature>
<evidence type="ECO:0008006" key="4">
    <source>
        <dbReference type="Google" id="ProtNLM"/>
    </source>
</evidence>
<keyword evidence="1" id="KW-0472">Membrane</keyword>
<feature type="transmembrane region" description="Helical" evidence="1">
    <location>
        <begin position="131"/>
        <end position="150"/>
    </location>
</feature>
<dbReference type="InterPro" id="IPR037185">
    <property type="entry name" value="EmrE-like"/>
</dbReference>
<evidence type="ECO:0000313" key="3">
    <source>
        <dbReference type="Proteomes" id="UP000325849"/>
    </source>
</evidence>
<dbReference type="NCBIfam" id="NF038012">
    <property type="entry name" value="DMT_1"/>
    <property type="match status" value="1"/>
</dbReference>
<keyword evidence="1" id="KW-1133">Transmembrane helix</keyword>